<protein>
    <recommendedName>
        <fullName evidence="4">Phorbol-ester/DAG-type domain-containing protein</fullName>
    </recommendedName>
</protein>
<feature type="compositionally biased region" description="Low complexity" evidence="3">
    <location>
        <begin position="43"/>
        <end position="52"/>
    </location>
</feature>
<feature type="domain" description="Phorbol-ester/DAG-type" evidence="4">
    <location>
        <begin position="513"/>
        <end position="570"/>
    </location>
</feature>
<evidence type="ECO:0000259" key="4">
    <source>
        <dbReference type="PROSITE" id="PS50081"/>
    </source>
</evidence>
<proteinExistence type="predicted"/>
<feature type="region of interest" description="Disordered" evidence="3">
    <location>
        <begin position="190"/>
        <end position="230"/>
    </location>
</feature>
<evidence type="ECO:0000256" key="1">
    <source>
        <dbReference type="ARBA" id="ARBA00022723"/>
    </source>
</evidence>
<dbReference type="EMBL" id="SGPL01000162">
    <property type="protein sequence ID" value="THH16358.1"/>
    <property type="molecule type" value="Genomic_DNA"/>
</dbReference>
<dbReference type="SMART" id="SM00109">
    <property type="entry name" value="C1"/>
    <property type="match status" value="2"/>
</dbReference>
<feature type="region of interest" description="Disordered" evidence="3">
    <location>
        <begin position="17"/>
        <end position="63"/>
    </location>
</feature>
<dbReference type="OrthoDB" id="6270916at2759"/>
<name>A0A4S4LWW4_9AGAM</name>
<keyword evidence="1" id="KW-0479">Metal-binding</keyword>
<dbReference type="CDD" id="cd00029">
    <property type="entry name" value="C1"/>
    <property type="match status" value="1"/>
</dbReference>
<comment type="caution">
    <text evidence="5">The sequence shown here is derived from an EMBL/GenBank/DDBJ whole genome shotgun (WGS) entry which is preliminary data.</text>
</comment>
<reference evidence="5 6" key="1">
    <citation type="submission" date="2019-02" db="EMBL/GenBank/DDBJ databases">
        <title>Genome sequencing of the rare red list fungi Bondarzewia mesenterica.</title>
        <authorList>
            <person name="Buettner E."/>
            <person name="Kellner H."/>
        </authorList>
    </citation>
    <scope>NUCLEOTIDE SEQUENCE [LARGE SCALE GENOMIC DNA]</scope>
    <source>
        <strain evidence="5 6">DSM 108281</strain>
    </source>
</reference>
<dbReference type="Gene3D" id="3.30.60.20">
    <property type="match status" value="1"/>
</dbReference>
<evidence type="ECO:0000256" key="2">
    <source>
        <dbReference type="ARBA" id="ARBA00022833"/>
    </source>
</evidence>
<dbReference type="SUPFAM" id="SSF57889">
    <property type="entry name" value="Cysteine-rich domain"/>
    <property type="match status" value="1"/>
</dbReference>
<evidence type="ECO:0000313" key="6">
    <source>
        <dbReference type="Proteomes" id="UP000310158"/>
    </source>
</evidence>
<feature type="domain" description="Phorbol-ester/DAG-type" evidence="4">
    <location>
        <begin position="610"/>
        <end position="664"/>
    </location>
</feature>
<gene>
    <name evidence="5" type="ORF">EW146_g4274</name>
</gene>
<feature type="compositionally biased region" description="Low complexity" evidence="3">
    <location>
        <begin position="212"/>
        <end position="222"/>
    </location>
</feature>
<organism evidence="5 6">
    <name type="scientific">Bondarzewia mesenterica</name>
    <dbReference type="NCBI Taxonomy" id="1095465"/>
    <lineage>
        <taxon>Eukaryota</taxon>
        <taxon>Fungi</taxon>
        <taxon>Dikarya</taxon>
        <taxon>Basidiomycota</taxon>
        <taxon>Agaricomycotina</taxon>
        <taxon>Agaricomycetes</taxon>
        <taxon>Russulales</taxon>
        <taxon>Bondarzewiaceae</taxon>
        <taxon>Bondarzewia</taxon>
    </lineage>
</organism>
<sequence length="2294" mass="256770">MAFSNLSLRIDTRRVHDNSFDVSKPPLDQQPTGRPRALSQTALPSLRLSSTPSREKPPPSPSYVAAVFASQTTNRARDESQKLLAHLLGQLRNRPTPPSIFDVATRLDSGRVGRGTALVKGVAALTGNNRLRVAGMSTVTHSDSDSEDDLDVDFTTDATCDLMDQLKDVLSISLTQRWHIFYESASMRRSSGRHNTNSRLSTSPFRRRRRSQSSGFNSRSTSPNGDDEFHPPELLSQCISILHSVISEDCRYQTSSPRLLRPPNALQALSLDVTQLLVHMHNDSPKLLGEIASAILPAFVTFRSEMHPRLLRFFEEGVLRSMLDQTRQIQGINDIPSDEKRDGFLNNGLDHVPPIVSIQVEEAQDDSVLLSQSGANWRRWTSPISSAAGPVSSTNAPGQAISLYHLTSIISPLLAAISGAVDLTSAPLSTLHRFYRLFQMIVDLKPDTYLDLLEVVAYDTPRARRTSLSLLTSFWPRAIGHAVVTKPLPILTYGEAVSEAGTRTRHPVDHPYAHQFVPWRFFASSKPALFDGISYRDCRSCMQPVSDFGLLCPYCTCAVHFDCYDYPEGCSSTEYAMDSDPNTQKVAMHRFCHVLPARRTSNSEALQAQTHIFRLVNLFTLSLCFVCRQPLWGSIMQALKCDSCGQFAHAYCVPQISVKGLPDCGSSPITSAHMSISWSALKRSFVDHYRDFILSDVELSMQSFEELSVSSDALWIQSRILDNGTALGSIVVDDILERELQGIGPKALLDTYENVLSSIRLPISGILDEYLQENSLQASHRSLLYDWPTLGFISSTIKTAHDNLKASPSNSFDLLAAQPFPIDTSDRPTHPYEVLSLGHLRDALGIAFQLHSDSTARLLLSHLHHVGLFDRLDFRSELFVEGSDPVVELCLFPLPLGLDFSADVETLVAAIEASLSDTDLTVNEIGFLLLARRFWPNEMATGYALRRLTGSLLSWIFAESDDIESVLRDFASNRSGLPGVRLGVDIQPWPISHLRSTYTNSEGNGGEYVSYRRVLLNKYAARWMLALHDQDPTFYSQVLHELVTELTEQTDVLDEVNDSDISQIEGQCLQRITRLCQSAVVFTAFDDLFARWLDSSSVIWHLHKPLPALQRLFIYEGDLNGRSSVAIDPTTIVADSSALTGIDLWGVFMRLVTRKDGLLRGLQCLCMFARSAVDIPFNVFQKSASLASNLKLSITDSTPLARAALSSAWLKSRGRQDLIGIIVSLHQRLAREIVASLINRISVAETSRFIRQSLTTFLLLAGCGRQTLIEAGFILDSELDELPSRRKATTRASMMSDPIHIDTEFIAVLGSYVDTDNEDVSCLLAKFFGLFVNECSLLESHEVDNFILRNSTVLSSCIWRFYEAQRHEIAAIRANLLLRVLVVYSQPFESLLERTLQACVSWSLRLQAVKRLFRMILDITSPAFTLEDRQWRSSTVCIFYHYFTSMWRDPQEEVRVAVDTWSQTLLPIHFEAMSRCWNEFLSKAPIPERVRLIAFLIQLHPHFPSWAGKIFFRDIQAFFEHILQSCHGRRSLRLFLKMTLRRGMAIMRMDLPPLIWQSMYGISHRASDDGAKTIDSDMATLRVSIILLSMKMMEAGIPIDLFSLLKLKVHLLRIVGFADVVAVPTASGNMFSVSFRDLGAITTDSWPCLNELLVLLDCSLPFSLPPTAMAGARHSDDSQSTLLIGSIFVDFVLALLLDVKDLLNLPFLTIKCLLESVLIIIYKHDMESAALKHLQGSLRRVVRRSIDISLENVSYELRQLGLTVSQAYIKRWPTFTGSYVLEATEVAARLVINLGYNKEDILVSQALAFIEACISIFGESGLLIALCKRGQSDDVFAVLRLVTDSDARGPSSRNTREILLRDAFSRALETEIDAVKTAMENLQKYVDLVYNQEYSADLMQFIGLSLTTIIRRAAEWTPDMFDPSPLLLIAANLVQNNKAHSRELLIYLDNLLRAILVRFNVTQDSLTRILKVSANIYRMTMKQAPAANGHNPSGNAIRAFLEVLSDGLRRKSRVPPLTISAMTEAAATTFSPGSPEHDIEWRDLFNRLADDAVWYLQTHGTHERYGEAEFNASLSIAKLVLYGTERDPEIIHRAILEQQSEKATRQFLGMRGWNILVLAALNHLTAIPGSVLMSHFSAFVYTYCDSLASPLYGNPDITGVAVTISHAYAAIKLWLLLDRKLAMDEWAAKEVNPNDSALTVMIWNELWPPFQHLISTTWSRVKIRSHVEYKFHQLARALRSLTEPSTDVPWDVLVDQAGNDLLAAEKLLALEAKGRDIGKSNADKRRDSRVVSIS</sequence>
<keyword evidence="2" id="KW-0862">Zinc</keyword>
<dbReference type="Pfam" id="PF00130">
    <property type="entry name" value="C1_1"/>
    <property type="match status" value="1"/>
</dbReference>
<evidence type="ECO:0000256" key="3">
    <source>
        <dbReference type="SAM" id="MobiDB-lite"/>
    </source>
</evidence>
<dbReference type="GO" id="GO:0046872">
    <property type="term" value="F:metal ion binding"/>
    <property type="evidence" value="ECO:0007669"/>
    <property type="project" value="UniProtKB-KW"/>
</dbReference>
<evidence type="ECO:0000313" key="5">
    <source>
        <dbReference type="EMBL" id="THH16358.1"/>
    </source>
</evidence>
<accession>A0A4S4LWW4</accession>
<dbReference type="InterPro" id="IPR002219">
    <property type="entry name" value="PKC_DAG/PE"/>
</dbReference>
<dbReference type="InterPro" id="IPR046349">
    <property type="entry name" value="C1-like_sf"/>
</dbReference>
<keyword evidence="6" id="KW-1185">Reference proteome</keyword>
<dbReference type="Proteomes" id="UP000310158">
    <property type="component" value="Unassembled WGS sequence"/>
</dbReference>
<dbReference type="PROSITE" id="PS50081">
    <property type="entry name" value="ZF_DAG_PE_2"/>
    <property type="match status" value="2"/>
</dbReference>